<name>A0ACC1JAY0_9FUNG</name>
<accession>A0ACC1JAY0</accession>
<reference evidence="1" key="1">
    <citation type="submission" date="2022-07" db="EMBL/GenBank/DDBJ databases">
        <title>Phylogenomic reconstructions and comparative analyses of Kickxellomycotina fungi.</title>
        <authorList>
            <person name="Reynolds N.K."/>
            <person name="Stajich J.E."/>
            <person name="Barry K."/>
            <person name="Grigoriev I.V."/>
            <person name="Crous P."/>
            <person name="Smith M.E."/>
        </authorList>
    </citation>
    <scope>NUCLEOTIDE SEQUENCE</scope>
    <source>
        <strain evidence="1">NRRL 5244</strain>
    </source>
</reference>
<evidence type="ECO:0000313" key="1">
    <source>
        <dbReference type="EMBL" id="KAJ1944734.1"/>
    </source>
</evidence>
<organism evidence="1 2">
    <name type="scientific">Linderina macrospora</name>
    <dbReference type="NCBI Taxonomy" id="4868"/>
    <lineage>
        <taxon>Eukaryota</taxon>
        <taxon>Fungi</taxon>
        <taxon>Fungi incertae sedis</taxon>
        <taxon>Zoopagomycota</taxon>
        <taxon>Kickxellomycotina</taxon>
        <taxon>Kickxellomycetes</taxon>
        <taxon>Kickxellales</taxon>
        <taxon>Kickxellaceae</taxon>
        <taxon>Linderina</taxon>
    </lineage>
</organism>
<comment type="caution">
    <text evidence="1">The sequence shown here is derived from an EMBL/GenBank/DDBJ whole genome shotgun (WGS) entry which is preliminary data.</text>
</comment>
<evidence type="ECO:0000313" key="2">
    <source>
        <dbReference type="Proteomes" id="UP001150603"/>
    </source>
</evidence>
<keyword evidence="2" id="KW-1185">Reference proteome</keyword>
<dbReference type="EMBL" id="JANBPW010001391">
    <property type="protein sequence ID" value="KAJ1944734.1"/>
    <property type="molecule type" value="Genomic_DNA"/>
</dbReference>
<sequence length="457" mass="48842">MFQGPVMSNPDTAAMQQAPPSDIEALNNFLASTTGSDPTVQAMIDVNVNGQTMAAFLASSAAGYPVEAQTPLEIASIGVTPSHSLQPPQFNELPPNEVALAAAAAAGLSTTPLLSPIVSMQGHSPLLNGTTDIGSPMSHSFSAFNTSSLNTMFTAPHANSYSSGGFNLNPTATSSSNYLAPPGARDMMNPQSSNSLLGKRTSEEAGLPSFPAGVPLSKRISMPISYGQTTLHDDETSPMPIPSSIGLQRIASYHPGTSQQMPRSAAAFQPMLDITIPSVKIPINRLKSTPTTTSLPAQPTLPDGSAPTHHQRKVAHNAIERRYRNNINDRIRDLRNSVPALQHIRPKKKSGVQDDEHTDDEDDTHVDGVEAATKLNKATILGKATEYIYYLRRNNDQLKRETMYMQDIIRSLPNGENILLGLLQKAKAESAIASAHLHVPEKATAVVDRSASTRSSE</sequence>
<proteinExistence type="predicted"/>
<gene>
    <name evidence="1" type="ORF">FBU59_002520</name>
</gene>
<dbReference type="Proteomes" id="UP001150603">
    <property type="component" value="Unassembled WGS sequence"/>
</dbReference>
<protein>
    <submittedName>
        <fullName evidence="1">Uncharacterized protein</fullName>
    </submittedName>
</protein>